<evidence type="ECO:0000259" key="17">
    <source>
        <dbReference type="PROSITE" id="PS51908"/>
    </source>
</evidence>
<keyword evidence="10" id="KW-0862">Zinc</keyword>
<keyword evidence="4" id="KW-0158">Chromosome</keyword>
<dbReference type="EMBL" id="LRGB01001348">
    <property type="protein sequence ID" value="KZS12824.1"/>
    <property type="molecule type" value="Genomic_DNA"/>
</dbReference>
<evidence type="ECO:0000256" key="5">
    <source>
        <dbReference type="ARBA" id="ARBA00022670"/>
    </source>
</evidence>
<keyword evidence="19" id="KW-1185">Reference proteome</keyword>
<dbReference type="InterPro" id="IPR006642">
    <property type="entry name" value="Rad18_UBZ4"/>
</dbReference>
<evidence type="ECO:0000256" key="12">
    <source>
        <dbReference type="ARBA" id="ARBA00023204"/>
    </source>
</evidence>
<dbReference type="GO" id="GO:0004222">
    <property type="term" value="F:metalloendopeptidase activity"/>
    <property type="evidence" value="ECO:0007669"/>
    <property type="project" value="InterPro"/>
</dbReference>
<evidence type="ECO:0000313" key="18">
    <source>
        <dbReference type="EMBL" id="KZS12824.1"/>
    </source>
</evidence>
<comment type="subcellular location">
    <subcellularLocation>
        <location evidence="2">Chromosome</location>
    </subcellularLocation>
    <subcellularLocation>
        <location evidence="1">Nucleus</location>
    </subcellularLocation>
</comment>
<proteinExistence type="inferred from homology"/>
<evidence type="ECO:0000256" key="15">
    <source>
        <dbReference type="PROSITE-ProRule" id="PRU01256"/>
    </source>
</evidence>
<feature type="domain" description="UBZ4-type" evidence="17">
    <location>
        <begin position="415"/>
        <end position="439"/>
    </location>
</feature>
<feature type="compositionally biased region" description="Basic and acidic residues" evidence="16">
    <location>
        <begin position="210"/>
        <end position="226"/>
    </location>
</feature>
<reference evidence="18 19" key="1">
    <citation type="submission" date="2016-03" db="EMBL/GenBank/DDBJ databases">
        <title>EvidentialGene: Evidence-directed Construction of Genes on Genomes.</title>
        <authorList>
            <person name="Gilbert D.G."/>
            <person name="Choi J.-H."/>
            <person name="Mockaitis K."/>
            <person name="Colbourne J."/>
            <person name="Pfrender M."/>
        </authorList>
    </citation>
    <scope>NUCLEOTIDE SEQUENCE [LARGE SCALE GENOMIC DNA]</scope>
    <source>
        <strain evidence="18 19">Xinb3</strain>
        <tissue evidence="18">Complete organism</tissue>
    </source>
</reference>
<evidence type="ECO:0000256" key="16">
    <source>
        <dbReference type="SAM" id="MobiDB-lite"/>
    </source>
</evidence>
<evidence type="ECO:0000256" key="11">
    <source>
        <dbReference type="ARBA" id="ARBA00023049"/>
    </source>
</evidence>
<keyword evidence="6" id="KW-0479">Metal-binding</keyword>
<evidence type="ECO:0000256" key="1">
    <source>
        <dbReference type="ARBA" id="ARBA00004123"/>
    </source>
</evidence>
<evidence type="ECO:0000256" key="4">
    <source>
        <dbReference type="ARBA" id="ARBA00022454"/>
    </source>
</evidence>
<comment type="caution">
    <text evidence="18">The sequence shown here is derived from an EMBL/GenBank/DDBJ whole genome shotgun (WGS) entry which is preliminary data.</text>
</comment>
<dbReference type="STRING" id="35525.A0A164W043"/>
<name>A0A164W043_9CRUS</name>
<feature type="compositionally biased region" description="Low complexity" evidence="16">
    <location>
        <begin position="270"/>
        <end position="283"/>
    </location>
</feature>
<dbReference type="SMART" id="SM00731">
    <property type="entry name" value="SprT"/>
    <property type="match status" value="1"/>
</dbReference>
<dbReference type="SMART" id="SM00734">
    <property type="entry name" value="ZnF_Rad18"/>
    <property type="match status" value="1"/>
</dbReference>
<organism evidence="18 19">
    <name type="scientific">Daphnia magna</name>
    <dbReference type="NCBI Taxonomy" id="35525"/>
    <lineage>
        <taxon>Eukaryota</taxon>
        <taxon>Metazoa</taxon>
        <taxon>Ecdysozoa</taxon>
        <taxon>Arthropoda</taxon>
        <taxon>Crustacea</taxon>
        <taxon>Branchiopoda</taxon>
        <taxon>Diplostraca</taxon>
        <taxon>Cladocera</taxon>
        <taxon>Anomopoda</taxon>
        <taxon>Daphniidae</taxon>
        <taxon>Daphnia</taxon>
    </lineage>
</organism>
<keyword evidence="7 15" id="KW-0227">DNA damage</keyword>
<keyword evidence="8 15" id="KW-0863">Zinc-finger</keyword>
<evidence type="ECO:0000256" key="9">
    <source>
        <dbReference type="ARBA" id="ARBA00022801"/>
    </source>
</evidence>
<sequence length="439" mass="48274">MSIISKQQNGVYPNSIVDEEWEYLDPTPDIYVLFLEFDDRFFGSKLKSVVVKWSPRMTVCAGLCRYEGRRSGHCSISLSVPLLKLRPRKDLVETLLHEMIHAFLFLTNNNRDRDGHGPEFQYHMHRINQESGTKITIYHSFHDEVKLYKQHWWKCSGPCQHRRPFYGLVKRSMNRAPGPNDNWWATHQASCGGSFVKIKEPEGYGMKKKKEVDENKAGPDSKKQKMEMPSGSRDIRGFLASPTSGPSTSKALVTAANVASPLPKPQSNNTSKGKSTTGFSGKKASPSKDKPISGYFGTSSNPSKGKTVTGFVGMVKNKGSSTVTVTSPSVGSAKTVKPEDARPTQGGIVSKPTSLSSFIPFTGQGNLLGGCPQRISIPSTSGAKQSTSSIKKETTKVVEIVLDDSHNEDSPEEKQVPCPICQSFVALSQINTHLDSCLQ</sequence>
<dbReference type="PANTHER" id="PTHR21220">
    <property type="entry name" value="DNA-DEPENDENT METALLOPROTEASE SPRTN"/>
    <property type="match status" value="1"/>
</dbReference>
<keyword evidence="13" id="KW-0539">Nucleus</keyword>
<feature type="region of interest" description="Disordered" evidence="16">
    <location>
        <begin position="206"/>
        <end position="304"/>
    </location>
</feature>
<evidence type="ECO:0000256" key="3">
    <source>
        <dbReference type="ARBA" id="ARBA00010724"/>
    </source>
</evidence>
<dbReference type="GO" id="GO:0008270">
    <property type="term" value="F:zinc ion binding"/>
    <property type="evidence" value="ECO:0007669"/>
    <property type="project" value="UniProtKB-KW"/>
</dbReference>
<dbReference type="AlphaFoldDB" id="A0A164W043"/>
<evidence type="ECO:0000256" key="13">
    <source>
        <dbReference type="ARBA" id="ARBA00023242"/>
    </source>
</evidence>
<evidence type="ECO:0000256" key="10">
    <source>
        <dbReference type="ARBA" id="ARBA00022833"/>
    </source>
</evidence>
<dbReference type="GO" id="GO:0006508">
    <property type="term" value="P:proteolysis"/>
    <property type="evidence" value="ECO:0007669"/>
    <property type="project" value="UniProtKB-KW"/>
</dbReference>
<feature type="region of interest" description="Disordered" evidence="16">
    <location>
        <begin position="319"/>
        <end position="352"/>
    </location>
</feature>
<keyword evidence="5" id="KW-0645">Protease</keyword>
<comment type="similarity">
    <text evidence="3">Belongs to the Spartan family.</text>
</comment>
<dbReference type="GO" id="GO:0006281">
    <property type="term" value="P:DNA repair"/>
    <property type="evidence" value="ECO:0007669"/>
    <property type="project" value="UniProtKB-KW"/>
</dbReference>
<dbReference type="InterPro" id="IPR006640">
    <property type="entry name" value="SprT-like_domain"/>
</dbReference>
<evidence type="ECO:0000256" key="6">
    <source>
        <dbReference type="ARBA" id="ARBA00022723"/>
    </source>
</evidence>
<evidence type="ECO:0000256" key="8">
    <source>
        <dbReference type="ARBA" id="ARBA00022771"/>
    </source>
</evidence>
<feature type="compositionally biased region" description="Low complexity" evidence="16">
    <location>
        <begin position="319"/>
        <end position="332"/>
    </location>
</feature>
<feature type="compositionally biased region" description="Polar residues" evidence="16">
    <location>
        <begin position="241"/>
        <end position="251"/>
    </location>
</feature>
<protein>
    <recommendedName>
        <fullName evidence="14">Protein with SprT-like domain at the N terminus</fullName>
    </recommendedName>
</protein>
<dbReference type="GO" id="GO:0003697">
    <property type="term" value="F:single-stranded DNA binding"/>
    <property type="evidence" value="ECO:0007669"/>
    <property type="project" value="InterPro"/>
</dbReference>
<evidence type="ECO:0000313" key="19">
    <source>
        <dbReference type="Proteomes" id="UP000076858"/>
    </source>
</evidence>
<dbReference type="InterPro" id="IPR055220">
    <property type="entry name" value="SPRTN_ZBD"/>
</dbReference>
<evidence type="ECO:0000256" key="2">
    <source>
        <dbReference type="ARBA" id="ARBA00004286"/>
    </source>
</evidence>
<evidence type="ECO:0000256" key="7">
    <source>
        <dbReference type="ARBA" id="ARBA00022763"/>
    </source>
</evidence>
<dbReference type="PANTHER" id="PTHR21220:SF0">
    <property type="entry name" value="DNA-DEPENDENT METALLOPROTEASE SPRTN"/>
    <property type="match status" value="1"/>
</dbReference>
<dbReference type="GO" id="GO:0005694">
    <property type="term" value="C:chromosome"/>
    <property type="evidence" value="ECO:0007669"/>
    <property type="project" value="UniProtKB-SubCell"/>
</dbReference>
<dbReference type="OrthoDB" id="5236983at2759"/>
<dbReference type="Pfam" id="PF10263">
    <property type="entry name" value="SprT-like"/>
    <property type="match status" value="1"/>
</dbReference>
<evidence type="ECO:0000256" key="14">
    <source>
        <dbReference type="ARBA" id="ARBA00030396"/>
    </source>
</evidence>
<dbReference type="Pfam" id="PF22934">
    <property type="entry name" value="SPRTN_ZBD"/>
    <property type="match status" value="1"/>
</dbReference>
<dbReference type="GO" id="GO:0031593">
    <property type="term" value="F:polyubiquitin modification-dependent protein binding"/>
    <property type="evidence" value="ECO:0007669"/>
    <property type="project" value="TreeGrafter"/>
</dbReference>
<dbReference type="InterPro" id="IPR044245">
    <property type="entry name" value="Spartan"/>
</dbReference>
<keyword evidence="12 15" id="KW-0234">DNA repair</keyword>
<dbReference type="Proteomes" id="UP000076858">
    <property type="component" value="Unassembled WGS sequence"/>
</dbReference>
<dbReference type="GO" id="GO:0005634">
    <property type="term" value="C:nucleus"/>
    <property type="evidence" value="ECO:0007669"/>
    <property type="project" value="UniProtKB-SubCell"/>
</dbReference>
<dbReference type="Gene3D" id="3.30.160.60">
    <property type="entry name" value="Classic Zinc Finger"/>
    <property type="match status" value="1"/>
</dbReference>
<accession>A0A164W043</accession>
<keyword evidence="11" id="KW-0482">Metalloprotease</keyword>
<gene>
    <name evidence="18" type="ORF">APZ42_022075</name>
</gene>
<dbReference type="PROSITE" id="PS51908">
    <property type="entry name" value="ZF_UBZ4"/>
    <property type="match status" value="1"/>
</dbReference>
<keyword evidence="9" id="KW-0378">Hydrolase</keyword>